<feature type="binding site" evidence="14">
    <location>
        <position position="136"/>
    </location>
    <ligand>
        <name>Zn(2+)</name>
        <dbReference type="ChEBI" id="CHEBI:29105"/>
        <label>1</label>
    </ligand>
</feature>
<dbReference type="GO" id="GO:0006508">
    <property type="term" value="P:proteolysis"/>
    <property type="evidence" value="ECO:0007669"/>
    <property type="project" value="UniProtKB-KW"/>
</dbReference>
<feature type="modified residue" description="Phosphotyrosine; by PKDCC" evidence="15">
    <location>
        <position position="295"/>
    </location>
</feature>
<protein>
    <recommendedName>
        <fullName evidence="17">Peptidase metallopeptidase domain-containing protein</fullName>
    </recommendedName>
</protein>
<dbReference type="SUPFAM" id="SSF50923">
    <property type="entry name" value="Hemopexin-like domain"/>
    <property type="match status" value="1"/>
</dbReference>
<dbReference type="SMART" id="SM00120">
    <property type="entry name" value="HX"/>
    <property type="match status" value="3"/>
</dbReference>
<dbReference type="EMBL" id="BLKM01000312">
    <property type="protein sequence ID" value="GFG31507.1"/>
    <property type="molecule type" value="Genomic_DNA"/>
</dbReference>
<evidence type="ECO:0000256" key="16">
    <source>
        <dbReference type="PROSITE-ProRule" id="PRU01011"/>
    </source>
</evidence>
<evidence type="ECO:0000256" key="6">
    <source>
        <dbReference type="ARBA" id="ARBA00022801"/>
    </source>
</evidence>
<dbReference type="Gene3D" id="2.110.10.10">
    <property type="entry name" value="Hemopexin-like domain"/>
    <property type="match status" value="1"/>
</dbReference>
<dbReference type="InterPro" id="IPR021190">
    <property type="entry name" value="Pept_M10A"/>
</dbReference>
<feature type="binding site" evidence="14">
    <location>
        <position position="219"/>
    </location>
    <ligand>
        <name>Ca(2+)</name>
        <dbReference type="ChEBI" id="CHEBI:29108"/>
        <label>4</label>
    </ligand>
</feature>
<feature type="binding site" evidence="14">
    <location>
        <position position="111"/>
    </location>
    <ligand>
        <name>Zn(2+)</name>
        <dbReference type="ChEBI" id="CHEBI:29105"/>
        <label>1</label>
    </ligand>
</feature>
<sequence>MLIFASDCRQLDEATHQMMNKSRCGVKDKHDFDGVDGRRKRFAIFGGPWHKSNITYAIHRYPSSKHLRRSAVDEELEKALSTWASVAKLNFLYVPNNESADITVTFVSRHHGDGTPFDGEGMVLAHATAPPSGAVHFDDDEPWTIRKYEGENMFHVAVHEFGHALGLDHSNVTESVMYPYVGFYNPLFRLHTDDIQGVQALYGEDMHFPPDPCSDSTFDAIFQYPAGVMYVLKGEYYWKLAADGPFSGYPKLIAHRWQGLPGNVDAAVAHPMGKIYFFKGAKTWAYRGSSLLPKYPKLISDDWEGIPNNVDAAMYYKKSTFFFFKGYKYWKYNVSRHPSVDVERYPKLLSKWDGISGDLDDVLRIGNFVYFFRKGHYYRFNCITRLVREMTV</sequence>
<dbReference type="InterPro" id="IPR024079">
    <property type="entry name" value="MetalloPept_cat_dom_sf"/>
</dbReference>
<keyword evidence="11" id="KW-1015">Disulfide bond</keyword>
<dbReference type="PROSITE" id="PS00024">
    <property type="entry name" value="HEMOPEXIN"/>
    <property type="match status" value="2"/>
</dbReference>
<feature type="repeat" description="Hemopexin" evidence="16">
    <location>
        <begin position="261"/>
        <end position="306"/>
    </location>
</feature>
<dbReference type="InterPro" id="IPR000585">
    <property type="entry name" value="Hemopexin-like_dom"/>
</dbReference>
<dbReference type="AlphaFoldDB" id="A0A6L2PND1"/>
<feature type="binding site" evidence="14">
    <location>
        <position position="139"/>
    </location>
    <ligand>
        <name>Ca(2+)</name>
        <dbReference type="ChEBI" id="CHEBI:29108"/>
        <label>1</label>
    </ligand>
</feature>
<feature type="binding site" evidence="13">
    <location>
        <position position="163"/>
    </location>
    <ligand>
        <name>Zn(2+)</name>
        <dbReference type="ChEBI" id="CHEBI:29105"/>
        <label>2</label>
        <note>catalytic</note>
    </ligand>
</feature>
<feature type="domain" description="Peptidase metallopeptidase" evidence="17">
    <location>
        <begin position="45"/>
        <end position="204"/>
    </location>
</feature>
<evidence type="ECO:0000256" key="11">
    <source>
        <dbReference type="ARBA" id="ARBA00023157"/>
    </source>
</evidence>
<dbReference type="GO" id="GO:0008270">
    <property type="term" value="F:zinc ion binding"/>
    <property type="evidence" value="ECO:0007669"/>
    <property type="project" value="InterPro"/>
</dbReference>
<feature type="binding site" evidence="14">
    <location>
        <position position="221"/>
    </location>
    <ligand>
        <name>Ca(2+)</name>
        <dbReference type="ChEBI" id="CHEBI:29108"/>
        <label>5</label>
    </ligand>
</feature>
<dbReference type="CDD" id="cd00094">
    <property type="entry name" value="HX"/>
    <property type="match status" value="1"/>
</dbReference>
<evidence type="ECO:0000256" key="8">
    <source>
        <dbReference type="ARBA" id="ARBA00022837"/>
    </source>
</evidence>
<gene>
    <name evidence="18" type="ORF">Cfor_11664</name>
</gene>
<evidence type="ECO:0000256" key="15">
    <source>
        <dbReference type="PIRSR" id="PIRSR621190-4"/>
    </source>
</evidence>
<comment type="cofactor">
    <cofactor evidence="14">
        <name>Zn(2+)</name>
        <dbReference type="ChEBI" id="CHEBI:29105"/>
    </cofactor>
    <text evidence="14">Binds 2 Zn(2+) ions per subunit.</text>
</comment>
<feature type="active site" evidence="12">
    <location>
        <position position="160"/>
    </location>
</feature>
<dbReference type="InterPro" id="IPR001818">
    <property type="entry name" value="Pept_M10_metallopeptidase"/>
</dbReference>
<keyword evidence="10" id="KW-0865">Zymogen</keyword>
<feature type="binding site" evidence="14">
    <location>
        <position position="360"/>
    </location>
    <ligand>
        <name>Ca(2+)</name>
        <dbReference type="ChEBI" id="CHEBI:29108"/>
        <label>4</label>
    </ligand>
</feature>
<feature type="binding site" evidence="13">
    <location>
        <position position="169"/>
    </location>
    <ligand>
        <name>Zn(2+)</name>
        <dbReference type="ChEBI" id="CHEBI:29105"/>
        <label>2</label>
        <note>catalytic</note>
    </ligand>
</feature>
<feature type="repeat" description="Hemopexin" evidence="16">
    <location>
        <begin position="215"/>
        <end position="260"/>
    </location>
</feature>
<feature type="binding site" evidence="14">
    <location>
        <position position="138"/>
    </location>
    <ligand>
        <name>Ca(2+)</name>
        <dbReference type="ChEBI" id="CHEBI:29108"/>
        <label>3</label>
    </ligand>
</feature>
<keyword evidence="5" id="KW-0677">Repeat</keyword>
<dbReference type="Pfam" id="PF00045">
    <property type="entry name" value="Hemopexin"/>
    <property type="match status" value="3"/>
</dbReference>
<dbReference type="PIRSF" id="PIRSF001191">
    <property type="entry name" value="Peptidase_M10A_matrix"/>
    <property type="match status" value="1"/>
</dbReference>
<keyword evidence="7 13" id="KW-0862">Zinc</keyword>
<evidence type="ECO:0000259" key="17">
    <source>
        <dbReference type="SMART" id="SM00235"/>
    </source>
</evidence>
<feature type="binding site" evidence="14">
    <location>
        <position position="362"/>
    </location>
    <ligand>
        <name>Ca(2+)</name>
        <dbReference type="ChEBI" id="CHEBI:29108"/>
        <label>5</label>
    </ligand>
</feature>
<keyword evidence="3 13" id="KW-0479">Metal-binding</keyword>
<keyword evidence="9" id="KW-0482">Metalloprotease</keyword>
<feature type="repeat" description="Hemopexin" evidence="16">
    <location>
        <begin position="307"/>
        <end position="356"/>
    </location>
</feature>
<dbReference type="PANTHER" id="PTHR10201:SF291">
    <property type="entry name" value="MATRIX METALLOPROTEINASE 1, ISOFORM C-RELATED"/>
    <property type="match status" value="1"/>
</dbReference>
<keyword evidence="4" id="KW-0732">Signal</keyword>
<accession>A0A6L2PND1</accession>
<keyword evidence="8 14" id="KW-0106">Calcium</keyword>
<dbReference type="PRINTS" id="PR00138">
    <property type="entry name" value="MATRIXIN"/>
</dbReference>
<evidence type="ECO:0000256" key="4">
    <source>
        <dbReference type="ARBA" id="ARBA00022729"/>
    </source>
</evidence>
<dbReference type="Proteomes" id="UP000502823">
    <property type="component" value="Unassembled WGS sequence"/>
</dbReference>
<reference evidence="19" key="1">
    <citation type="submission" date="2020-01" db="EMBL/GenBank/DDBJ databases">
        <title>Draft genome sequence of the Termite Coptotermes fromosanus.</title>
        <authorList>
            <person name="Itakura S."/>
            <person name="Yosikawa Y."/>
            <person name="Umezawa K."/>
        </authorList>
    </citation>
    <scope>NUCLEOTIDE SEQUENCE [LARGE SCALE GENOMIC DNA]</scope>
</reference>
<feature type="binding site" evidence="14">
    <location>
        <position position="141"/>
    </location>
    <ligand>
        <name>Ca(2+)</name>
        <dbReference type="ChEBI" id="CHEBI:29108"/>
        <label>3</label>
    </ligand>
</feature>
<dbReference type="InParanoid" id="A0A6L2PND1"/>
<dbReference type="InterPro" id="IPR036375">
    <property type="entry name" value="Hemopexin-like_dom_sf"/>
</dbReference>
<feature type="binding site" evidence="14">
    <location>
        <position position="177"/>
    </location>
    <ligand>
        <name>Zn(2+)</name>
        <dbReference type="ChEBI" id="CHEBI:29105"/>
        <label>2</label>
        <note>catalytic</note>
    </ligand>
</feature>
<organism evidence="18 19">
    <name type="scientific">Coptotermes formosanus</name>
    <name type="common">Formosan subterranean termite</name>
    <dbReference type="NCBI Taxonomy" id="36987"/>
    <lineage>
        <taxon>Eukaryota</taxon>
        <taxon>Metazoa</taxon>
        <taxon>Ecdysozoa</taxon>
        <taxon>Arthropoda</taxon>
        <taxon>Hexapoda</taxon>
        <taxon>Insecta</taxon>
        <taxon>Pterygota</taxon>
        <taxon>Neoptera</taxon>
        <taxon>Polyneoptera</taxon>
        <taxon>Dictyoptera</taxon>
        <taxon>Blattodea</taxon>
        <taxon>Blattoidea</taxon>
        <taxon>Termitoidae</taxon>
        <taxon>Rhinotermitidae</taxon>
        <taxon>Coptotermes</taxon>
    </lineage>
</organism>
<evidence type="ECO:0000256" key="12">
    <source>
        <dbReference type="PIRSR" id="PIRSR001191-1"/>
    </source>
</evidence>
<dbReference type="GO" id="GO:0031012">
    <property type="term" value="C:extracellular matrix"/>
    <property type="evidence" value="ECO:0007669"/>
    <property type="project" value="InterPro"/>
</dbReference>
<feature type="binding site" description="in inhibited form" evidence="14">
    <location>
        <position position="24"/>
    </location>
    <ligand>
        <name>Zn(2+)</name>
        <dbReference type="ChEBI" id="CHEBI:29105"/>
        <label>2</label>
        <note>catalytic</note>
    </ligand>
</feature>
<evidence type="ECO:0000256" key="9">
    <source>
        <dbReference type="ARBA" id="ARBA00023049"/>
    </source>
</evidence>
<evidence type="ECO:0000256" key="13">
    <source>
        <dbReference type="PIRSR" id="PIRSR001191-2"/>
    </source>
</evidence>
<dbReference type="SMART" id="SM00235">
    <property type="entry name" value="ZnMc"/>
    <property type="match status" value="1"/>
</dbReference>
<feature type="binding site" evidence="14">
    <location>
        <position position="101"/>
    </location>
    <ligand>
        <name>Ca(2+)</name>
        <dbReference type="ChEBI" id="CHEBI:29108"/>
        <label>2</label>
    </ligand>
</feature>
<evidence type="ECO:0000256" key="2">
    <source>
        <dbReference type="ARBA" id="ARBA00022670"/>
    </source>
</evidence>
<dbReference type="InterPro" id="IPR006026">
    <property type="entry name" value="Peptidase_Metallo"/>
</dbReference>
<comment type="similarity">
    <text evidence="1">Belongs to the peptidase M10A family.</text>
</comment>
<dbReference type="GO" id="GO:0030574">
    <property type="term" value="P:collagen catabolic process"/>
    <property type="evidence" value="ECO:0007669"/>
    <property type="project" value="TreeGrafter"/>
</dbReference>
<feature type="binding site" evidence="14">
    <location>
        <position position="267"/>
    </location>
    <ligand>
        <name>Ca(2+)</name>
        <dbReference type="ChEBI" id="CHEBI:29108"/>
        <label>5</label>
    </ligand>
</feature>
<feature type="binding site" evidence="14">
    <location>
        <position position="118"/>
    </location>
    <ligand>
        <name>Ca(2+)</name>
        <dbReference type="ChEBI" id="CHEBI:29108"/>
        <label>3</label>
    </ligand>
</feature>
<evidence type="ECO:0000256" key="14">
    <source>
        <dbReference type="PIRSR" id="PIRSR621190-2"/>
    </source>
</evidence>
<feature type="binding site" evidence="14">
    <location>
        <position position="265"/>
    </location>
    <ligand>
        <name>Ca(2+)</name>
        <dbReference type="ChEBI" id="CHEBI:29108"/>
        <label>4</label>
    </ligand>
</feature>
<dbReference type="Gene3D" id="3.40.390.10">
    <property type="entry name" value="Collagenase (Catalytic Domain)"/>
    <property type="match status" value="1"/>
</dbReference>
<evidence type="ECO:0000256" key="7">
    <source>
        <dbReference type="ARBA" id="ARBA00022833"/>
    </source>
</evidence>
<dbReference type="CDD" id="cd04278">
    <property type="entry name" value="ZnMc_MMP"/>
    <property type="match status" value="1"/>
</dbReference>
<evidence type="ECO:0000256" key="5">
    <source>
        <dbReference type="ARBA" id="ARBA00022737"/>
    </source>
</evidence>
<dbReference type="InterPro" id="IPR018486">
    <property type="entry name" value="Hemopexin_CS"/>
</dbReference>
<feature type="binding site" evidence="14">
    <location>
        <position position="119"/>
    </location>
    <ligand>
        <name>Ca(2+)</name>
        <dbReference type="ChEBI" id="CHEBI:29108"/>
        <label>3</label>
    </ligand>
</feature>
<feature type="binding site" evidence="14">
    <location>
        <position position="126"/>
    </location>
    <ligand>
        <name>Zn(2+)</name>
        <dbReference type="ChEBI" id="CHEBI:29105"/>
        <label>1</label>
    </ligand>
</feature>
<evidence type="ECO:0000256" key="1">
    <source>
        <dbReference type="ARBA" id="ARBA00010370"/>
    </source>
</evidence>
<feature type="binding site" evidence="14">
    <location>
        <position position="113"/>
    </location>
    <ligand>
        <name>Zn(2+)</name>
        <dbReference type="ChEBI" id="CHEBI:29105"/>
        <label>1</label>
    </ligand>
</feature>
<proteinExistence type="inferred from homology"/>
<feature type="binding site" evidence="14">
    <location>
        <position position="313"/>
    </location>
    <ligand>
        <name>Ca(2+)</name>
        <dbReference type="ChEBI" id="CHEBI:29108"/>
        <label>5</label>
    </ligand>
</feature>
<comment type="cofactor">
    <cofactor evidence="14">
        <name>Ca(2+)</name>
        <dbReference type="ChEBI" id="CHEBI:29108"/>
    </cofactor>
    <text evidence="14">Can bind about 5 Ca(2+) ions per subunit.</text>
</comment>
<evidence type="ECO:0000313" key="18">
    <source>
        <dbReference type="EMBL" id="GFG31507.1"/>
    </source>
</evidence>
<dbReference type="SUPFAM" id="SSF55486">
    <property type="entry name" value="Metalloproteases ('zincins'), catalytic domain"/>
    <property type="match status" value="1"/>
</dbReference>
<feature type="binding site" evidence="13">
    <location>
        <position position="159"/>
    </location>
    <ligand>
        <name>Zn(2+)</name>
        <dbReference type="ChEBI" id="CHEBI:29105"/>
        <label>2</label>
        <note>catalytic</note>
    </ligand>
</feature>
<dbReference type="PROSITE" id="PS51642">
    <property type="entry name" value="HEMOPEXIN_2"/>
    <property type="match status" value="3"/>
</dbReference>
<keyword evidence="2" id="KW-0645">Protease</keyword>
<keyword evidence="19" id="KW-1185">Reference proteome</keyword>
<dbReference type="OrthoDB" id="406838at2759"/>
<dbReference type="Pfam" id="PF00413">
    <property type="entry name" value="Peptidase_M10"/>
    <property type="match status" value="1"/>
</dbReference>
<dbReference type="GO" id="GO:0030198">
    <property type="term" value="P:extracellular matrix organization"/>
    <property type="evidence" value="ECO:0007669"/>
    <property type="project" value="TreeGrafter"/>
</dbReference>
<name>A0A6L2PND1_COPFO</name>
<evidence type="ECO:0000256" key="3">
    <source>
        <dbReference type="ARBA" id="ARBA00022723"/>
    </source>
</evidence>
<dbReference type="InterPro" id="IPR033739">
    <property type="entry name" value="M10A_MMP"/>
</dbReference>
<keyword evidence="6" id="KW-0378">Hydrolase</keyword>
<comment type="caution">
    <text evidence="18">The sequence shown here is derived from an EMBL/GenBank/DDBJ whole genome shotgun (WGS) entry which is preliminary data.</text>
</comment>
<dbReference type="InterPro" id="IPR018487">
    <property type="entry name" value="Hemopexin-like_repeat"/>
</dbReference>
<feature type="binding site" evidence="14">
    <location>
        <position position="141"/>
    </location>
    <ligand>
        <name>Ca(2+)</name>
        <dbReference type="ChEBI" id="CHEBI:29108"/>
        <label>1</label>
    </ligand>
</feature>
<evidence type="ECO:0000313" key="19">
    <source>
        <dbReference type="Proteomes" id="UP000502823"/>
    </source>
</evidence>
<dbReference type="GO" id="GO:0004222">
    <property type="term" value="F:metalloendopeptidase activity"/>
    <property type="evidence" value="ECO:0007669"/>
    <property type="project" value="InterPro"/>
</dbReference>
<dbReference type="PANTHER" id="PTHR10201">
    <property type="entry name" value="MATRIX METALLOPROTEINASE"/>
    <property type="match status" value="1"/>
</dbReference>
<evidence type="ECO:0000256" key="10">
    <source>
        <dbReference type="ARBA" id="ARBA00023145"/>
    </source>
</evidence>